<protein>
    <recommendedName>
        <fullName evidence="6">Fungal-type protein kinase domain-containing protein</fullName>
    </recommendedName>
</protein>
<proteinExistence type="predicted"/>
<keyword evidence="5" id="KW-1185">Reference proteome</keyword>
<feature type="signal peptide" evidence="3">
    <location>
        <begin position="1"/>
        <end position="21"/>
    </location>
</feature>
<sequence length="279" mass="29661">MARLQLLVIFALLGRLPSSNALPVRNNIAAVTHLGRDVPEILDLETRAAAGAAAKRPAAQKAAAKSAPRKKVAAPKKAVPAGKKTPKKTATKKTGNGAKAAEPDVCELPVKGAKGGKGVKGARLVKRGCASSRTVDPDAAPARPALANNQIRLDGRVFTIGSERIGQGANGDVFNVEGTPGLVAKQFRTMASEQDFIAEVNGVKLSEVPEFDDAMKGPHADCVRYLEGIYTQFVTKYVALQKSTKLYHGDATNGELWQIIPLCPSLISVLVRYREHLIQ</sequence>
<dbReference type="InterPro" id="IPR017441">
    <property type="entry name" value="Protein_kinase_ATP_BS"/>
</dbReference>
<keyword evidence="3" id="KW-0732">Signal</keyword>
<accession>A0A4Y7T1T9</accession>
<evidence type="ECO:0008006" key="6">
    <source>
        <dbReference type="Google" id="ProtNLM"/>
    </source>
</evidence>
<evidence type="ECO:0000256" key="1">
    <source>
        <dbReference type="PROSITE-ProRule" id="PRU10141"/>
    </source>
</evidence>
<reference evidence="4 5" key="1">
    <citation type="journal article" date="2019" name="Nat. Ecol. Evol.">
        <title>Megaphylogeny resolves global patterns of mushroom evolution.</title>
        <authorList>
            <person name="Varga T."/>
            <person name="Krizsan K."/>
            <person name="Foldi C."/>
            <person name="Dima B."/>
            <person name="Sanchez-Garcia M."/>
            <person name="Sanchez-Ramirez S."/>
            <person name="Szollosi G.J."/>
            <person name="Szarkandi J.G."/>
            <person name="Papp V."/>
            <person name="Albert L."/>
            <person name="Andreopoulos W."/>
            <person name="Angelini C."/>
            <person name="Antonin V."/>
            <person name="Barry K.W."/>
            <person name="Bougher N.L."/>
            <person name="Buchanan P."/>
            <person name="Buyck B."/>
            <person name="Bense V."/>
            <person name="Catcheside P."/>
            <person name="Chovatia M."/>
            <person name="Cooper J."/>
            <person name="Damon W."/>
            <person name="Desjardin D."/>
            <person name="Finy P."/>
            <person name="Geml J."/>
            <person name="Haridas S."/>
            <person name="Hughes K."/>
            <person name="Justo A."/>
            <person name="Karasinski D."/>
            <person name="Kautmanova I."/>
            <person name="Kiss B."/>
            <person name="Kocsube S."/>
            <person name="Kotiranta H."/>
            <person name="LaButti K.M."/>
            <person name="Lechner B.E."/>
            <person name="Liimatainen K."/>
            <person name="Lipzen A."/>
            <person name="Lukacs Z."/>
            <person name="Mihaltcheva S."/>
            <person name="Morgado L.N."/>
            <person name="Niskanen T."/>
            <person name="Noordeloos M.E."/>
            <person name="Ohm R.A."/>
            <person name="Ortiz-Santana B."/>
            <person name="Ovrebo C."/>
            <person name="Racz N."/>
            <person name="Riley R."/>
            <person name="Savchenko A."/>
            <person name="Shiryaev A."/>
            <person name="Soop K."/>
            <person name="Spirin V."/>
            <person name="Szebenyi C."/>
            <person name="Tomsovsky M."/>
            <person name="Tulloss R.E."/>
            <person name="Uehling J."/>
            <person name="Grigoriev I.V."/>
            <person name="Vagvolgyi C."/>
            <person name="Papp T."/>
            <person name="Martin F.M."/>
            <person name="Miettinen O."/>
            <person name="Hibbett D.S."/>
            <person name="Nagy L.G."/>
        </authorList>
    </citation>
    <scope>NUCLEOTIDE SEQUENCE [LARGE SCALE GENOMIC DNA]</scope>
    <source>
        <strain evidence="4 5">FP101781</strain>
    </source>
</reference>
<feature type="chain" id="PRO_5021326135" description="Fungal-type protein kinase domain-containing protein" evidence="3">
    <location>
        <begin position="22"/>
        <end position="279"/>
    </location>
</feature>
<keyword evidence="1" id="KW-0547">Nucleotide-binding</keyword>
<feature type="region of interest" description="Disordered" evidence="2">
    <location>
        <begin position="55"/>
        <end position="101"/>
    </location>
</feature>
<name>A0A4Y7T1T9_COPMI</name>
<dbReference type="EMBL" id="QPFP01000039">
    <property type="protein sequence ID" value="TEB27489.1"/>
    <property type="molecule type" value="Genomic_DNA"/>
</dbReference>
<comment type="caution">
    <text evidence="4">The sequence shown here is derived from an EMBL/GenBank/DDBJ whole genome shotgun (WGS) entry which is preliminary data.</text>
</comment>
<dbReference type="AlphaFoldDB" id="A0A4Y7T1T9"/>
<organism evidence="4 5">
    <name type="scientific">Coprinellus micaceus</name>
    <name type="common">Glistening ink-cap mushroom</name>
    <name type="synonym">Coprinus micaceus</name>
    <dbReference type="NCBI Taxonomy" id="71717"/>
    <lineage>
        <taxon>Eukaryota</taxon>
        <taxon>Fungi</taxon>
        <taxon>Dikarya</taxon>
        <taxon>Basidiomycota</taxon>
        <taxon>Agaricomycotina</taxon>
        <taxon>Agaricomycetes</taxon>
        <taxon>Agaricomycetidae</taxon>
        <taxon>Agaricales</taxon>
        <taxon>Agaricineae</taxon>
        <taxon>Psathyrellaceae</taxon>
        <taxon>Coprinellus</taxon>
    </lineage>
</organism>
<dbReference type="PROSITE" id="PS00107">
    <property type="entry name" value="PROTEIN_KINASE_ATP"/>
    <property type="match status" value="1"/>
</dbReference>
<dbReference type="GO" id="GO:0005524">
    <property type="term" value="F:ATP binding"/>
    <property type="evidence" value="ECO:0007669"/>
    <property type="project" value="UniProtKB-UniRule"/>
</dbReference>
<evidence type="ECO:0000313" key="5">
    <source>
        <dbReference type="Proteomes" id="UP000298030"/>
    </source>
</evidence>
<feature type="binding site" evidence="1">
    <location>
        <position position="185"/>
    </location>
    <ligand>
        <name>ATP</name>
        <dbReference type="ChEBI" id="CHEBI:30616"/>
    </ligand>
</feature>
<dbReference type="Proteomes" id="UP000298030">
    <property type="component" value="Unassembled WGS sequence"/>
</dbReference>
<evidence type="ECO:0000256" key="2">
    <source>
        <dbReference type="SAM" id="MobiDB-lite"/>
    </source>
</evidence>
<evidence type="ECO:0000313" key="4">
    <source>
        <dbReference type="EMBL" id="TEB27489.1"/>
    </source>
</evidence>
<gene>
    <name evidence="4" type="ORF">FA13DRAFT_872608</name>
</gene>
<evidence type="ECO:0000256" key="3">
    <source>
        <dbReference type="SAM" id="SignalP"/>
    </source>
</evidence>
<keyword evidence="1" id="KW-0067">ATP-binding</keyword>
<feature type="compositionally biased region" description="Low complexity" evidence="2">
    <location>
        <begin position="55"/>
        <end position="66"/>
    </location>
</feature>